<dbReference type="InterPro" id="IPR049041">
    <property type="entry name" value="RalBP1-like_Ral-bd"/>
</dbReference>
<name>A0A0V0G7A6_TRIDM</name>
<organism evidence="5">
    <name type="scientific">Triatoma dimidiata</name>
    <name type="common">Kissing bug</name>
    <name type="synonym">Meccus dimidiatus</name>
    <dbReference type="NCBI Taxonomy" id="72491"/>
    <lineage>
        <taxon>Eukaryota</taxon>
        <taxon>Metazoa</taxon>
        <taxon>Ecdysozoa</taxon>
        <taxon>Arthropoda</taxon>
        <taxon>Hexapoda</taxon>
        <taxon>Insecta</taxon>
        <taxon>Pterygota</taxon>
        <taxon>Neoptera</taxon>
        <taxon>Paraneoptera</taxon>
        <taxon>Hemiptera</taxon>
        <taxon>Heteroptera</taxon>
        <taxon>Panheteroptera</taxon>
        <taxon>Cimicomorpha</taxon>
        <taxon>Reduviidae</taxon>
        <taxon>Triatominae</taxon>
        <taxon>Triatoma</taxon>
    </lineage>
</organism>
<feature type="compositionally biased region" description="Basic residues" evidence="3">
    <location>
        <begin position="128"/>
        <end position="138"/>
    </location>
</feature>
<accession>A0A0V0G7A6</accession>
<dbReference type="Pfam" id="PF20924">
    <property type="entry name" value="RLIP76_Ral-bd"/>
    <property type="match status" value="1"/>
</dbReference>
<proteinExistence type="predicted"/>
<dbReference type="EMBL" id="GECL01002275">
    <property type="protein sequence ID" value="JAP03849.1"/>
    <property type="molecule type" value="Transcribed_RNA"/>
</dbReference>
<feature type="domain" description="Rho-GAP" evidence="4">
    <location>
        <begin position="155"/>
        <end position="339"/>
    </location>
</feature>
<dbReference type="GO" id="GO:0005096">
    <property type="term" value="F:GTPase activator activity"/>
    <property type="evidence" value="ECO:0007669"/>
    <property type="project" value="UniProtKB-KW"/>
</dbReference>
<sequence length="600" mass="67885">MEFESPDVERDFPGLYASEAGKRSNESDFSDESHDKISKKDLLIGKRKDKRDKKDRGYATLEGESSPEEDADIKSPSKFKKSKPFKFPSKKEKREKSREKECKDKESDKDKKKSDDKEKEKKKEVKSKLKLKEKKKPKHNEDLLDISEDLPIFGVPLSVAVERSKCHDGVDIPLVIRNCIDYVQETGLLAENVYKVSGIKSRVQQVRRMYNNHEPVCMGDFDLPIATSLLKQFLRELPEPVLTTDLLAKFEEAAAAKDVTTRGTLLKELIDQLPSCNRALLGWLLKHLDSVAEHEKHNKMNAQNISITLSPLLQTSQRLLSALLCHVSELFQDISLNKYVPPLSSVSPGLPDSSECIAVELAKQESLLSQLHKEMNQGLVSKGREEQLWGVQRIITQLKRKLRALERTSGQRSLDDADTSLRLDEASANNTDITFKKPVSAESSPVSTKKPPEPSSVFSTPQKVPTAESLEVQDINRETTEKAEKMQKALFETEELMNVINKLKAECEQERNEVRRIKESIHSLGGIPDTWGTFSDSSEEENESSNNDQNGLWKRKQEAKAETKRLQLQKKSLIESISAECDACIDLRVQIKLLKMSTAN</sequence>
<dbReference type="InterPro" id="IPR000198">
    <property type="entry name" value="RhoGAP_dom"/>
</dbReference>
<evidence type="ECO:0000256" key="3">
    <source>
        <dbReference type="SAM" id="MobiDB-lite"/>
    </source>
</evidence>
<feature type="compositionally biased region" description="Basic and acidic residues" evidence="3">
    <location>
        <begin position="20"/>
        <end position="57"/>
    </location>
</feature>
<dbReference type="PANTHER" id="PTHR12783">
    <property type="entry name" value="RALA BINDING PROTEIN 1 RALBP1"/>
    <property type="match status" value="1"/>
</dbReference>
<protein>
    <submittedName>
        <fullName evidence="5">Putative ral-gtpase effector rlip76</fullName>
    </submittedName>
</protein>
<dbReference type="InterPro" id="IPR039767">
    <property type="entry name" value="RALBP1"/>
</dbReference>
<dbReference type="Gene3D" id="1.20.58.90">
    <property type="match status" value="1"/>
</dbReference>
<dbReference type="SMART" id="SM00324">
    <property type="entry name" value="RhoGAP"/>
    <property type="match status" value="1"/>
</dbReference>
<evidence type="ECO:0000256" key="2">
    <source>
        <dbReference type="SAM" id="Coils"/>
    </source>
</evidence>
<dbReference type="PROSITE" id="PS50238">
    <property type="entry name" value="RHOGAP"/>
    <property type="match status" value="1"/>
</dbReference>
<dbReference type="Gene3D" id="1.10.555.10">
    <property type="entry name" value="Rho GTPase activation protein"/>
    <property type="match status" value="1"/>
</dbReference>
<dbReference type="GO" id="GO:0031267">
    <property type="term" value="F:small GTPase binding"/>
    <property type="evidence" value="ECO:0007669"/>
    <property type="project" value="InterPro"/>
</dbReference>
<dbReference type="GO" id="GO:0007264">
    <property type="term" value="P:small GTPase-mediated signal transduction"/>
    <property type="evidence" value="ECO:0007669"/>
    <property type="project" value="InterPro"/>
</dbReference>
<evidence type="ECO:0000313" key="5">
    <source>
        <dbReference type="EMBL" id="JAP03849.1"/>
    </source>
</evidence>
<dbReference type="Pfam" id="PF00620">
    <property type="entry name" value="RhoGAP"/>
    <property type="match status" value="1"/>
</dbReference>
<dbReference type="InterPro" id="IPR008936">
    <property type="entry name" value="Rho_GTPase_activation_prot"/>
</dbReference>
<dbReference type="PANTHER" id="PTHR12783:SF5">
    <property type="entry name" value="RALA-BINDING PROTEIN 1"/>
    <property type="match status" value="1"/>
</dbReference>
<dbReference type="AlphaFoldDB" id="A0A0V0G7A6"/>
<feature type="compositionally biased region" description="Basic and acidic residues" evidence="3">
    <location>
        <begin position="89"/>
        <end position="127"/>
    </location>
</feature>
<reference evidence="5" key="1">
    <citation type="journal article" date="2018" name="J. Proteomics">
        <title>Exploring the molecular complexity of Triatoma dimidiata sialome.</title>
        <authorList>
            <person name="Santiago P.B."/>
            <person name="de Araujo C.N."/>
            <person name="Charneau S."/>
            <person name="Bastos I.M.D."/>
            <person name="Assumpcao T.C.F."/>
            <person name="Queiroz R.M.L."/>
            <person name="Praca Y.R."/>
            <person name="Cordeiro T.M."/>
            <person name="Garcia C.H.S."/>
            <person name="da Silva I.G."/>
            <person name="Raiol T."/>
            <person name="Motta F.N."/>
            <person name="de Araujo Oliveira J.V."/>
            <person name="de Sousa M.V."/>
            <person name="Ribeiro J.M.C."/>
            <person name="de Santana J.M."/>
        </authorList>
    </citation>
    <scope>NUCLEOTIDE SEQUENCE</scope>
    <source>
        <strain evidence="5">Santander</strain>
        <tissue evidence="5">Salivary glands</tissue>
    </source>
</reference>
<feature type="region of interest" description="Disordered" evidence="3">
    <location>
        <begin position="434"/>
        <end position="468"/>
    </location>
</feature>
<keyword evidence="2" id="KW-0175">Coiled coil</keyword>
<keyword evidence="1" id="KW-0343">GTPase activation</keyword>
<feature type="region of interest" description="Disordered" evidence="3">
    <location>
        <begin position="528"/>
        <end position="556"/>
    </location>
</feature>
<feature type="region of interest" description="Disordered" evidence="3">
    <location>
        <begin position="1"/>
        <end position="138"/>
    </location>
</feature>
<evidence type="ECO:0000256" key="1">
    <source>
        <dbReference type="ARBA" id="ARBA00022468"/>
    </source>
</evidence>
<evidence type="ECO:0000259" key="4">
    <source>
        <dbReference type="PROSITE" id="PS50238"/>
    </source>
</evidence>
<feature type="coiled-coil region" evidence="2">
    <location>
        <begin position="476"/>
        <end position="520"/>
    </location>
</feature>
<dbReference type="SUPFAM" id="SSF48350">
    <property type="entry name" value="GTPase activation domain, GAP"/>
    <property type="match status" value="1"/>
</dbReference>